<dbReference type="EMBL" id="KV425574">
    <property type="protein sequence ID" value="KZT24967.1"/>
    <property type="molecule type" value="Genomic_DNA"/>
</dbReference>
<feature type="domain" description="Protein kinase" evidence="2">
    <location>
        <begin position="102"/>
        <end position="356"/>
    </location>
</feature>
<feature type="compositionally biased region" description="Low complexity" evidence="1">
    <location>
        <begin position="15"/>
        <end position="38"/>
    </location>
</feature>
<accession>A0A165SCP8</accession>
<dbReference type="OrthoDB" id="2744451at2759"/>
<protein>
    <recommendedName>
        <fullName evidence="2">Protein kinase domain-containing protein</fullName>
    </recommendedName>
</protein>
<name>A0A165SCP8_9AGAM</name>
<evidence type="ECO:0000313" key="3">
    <source>
        <dbReference type="EMBL" id="KZT24967.1"/>
    </source>
</evidence>
<dbReference type="GO" id="GO:0005524">
    <property type="term" value="F:ATP binding"/>
    <property type="evidence" value="ECO:0007669"/>
    <property type="project" value="InterPro"/>
</dbReference>
<dbReference type="SUPFAM" id="SSF56112">
    <property type="entry name" value="Protein kinase-like (PK-like)"/>
    <property type="match status" value="1"/>
</dbReference>
<feature type="region of interest" description="Disordered" evidence="1">
    <location>
        <begin position="1"/>
        <end position="58"/>
    </location>
</feature>
<dbReference type="Pfam" id="PF00069">
    <property type="entry name" value="Pkinase"/>
    <property type="match status" value="1"/>
</dbReference>
<keyword evidence="4" id="KW-1185">Reference proteome</keyword>
<dbReference type="PROSITE" id="PS50011">
    <property type="entry name" value="PROTEIN_KINASE_DOM"/>
    <property type="match status" value="1"/>
</dbReference>
<dbReference type="Gene3D" id="1.10.510.10">
    <property type="entry name" value="Transferase(Phosphotransferase) domain 1"/>
    <property type="match status" value="1"/>
</dbReference>
<gene>
    <name evidence="3" type="ORF">NEOLEDRAFT_1134179</name>
</gene>
<dbReference type="InParanoid" id="A0A165SCP8"/>
<dbReference type="STRING" id="1314782.A0A165SCP8"/>
<dbReference type="InterPro" id="IPR011009">
    <property type="entry name" value="Kinase-like_dom_sf"/>
</dbReference>
<proteinExistence type="predicted"/>
<organism evidence="3 4">
    <name type="scientific">Neolentinus lepideus HHB14362 ss-1</name>
    <dbReference type="NCBI Taxonomy" id="1314782"/>
    <lineage>
        <taxon>Eukaryota</taxon>
        <taxon>Fungi</taxon>
        <taxon>Dikarya</taxon>
        <taxon>Basidiomycota</taxon>
        <taxon>Agaricomycotina</taxon>
        <taxon>Agaricomycetes</taxon>
        <taxon>Gloeophyllales</taxon>
        <taxon>Gloeophyllaceae</taxon>
        <taxon>Neolentinus</taxon>
    </lineage>
</organism>
<dbReference type="AlphaFoldDB" id="A0A165SCP8"/>
<evidence type="ECO:0000256" key="1">
    <source>
        <dbReference type="SAM" id="MobiDB-lite"/>
    </source>
</evidence>
<reference evidence="3 4" key="1">
    <citation type="journal article" date="2016" name="Mol. Biol. Evol.">
        <title>Comparative Genomics of Early-Diverging Mushroom-Forming Fungi Provides Insights into the Origins of Lignocellulose Decay Capabilities.</title>
        <authorList>
            <person name="Nagy L.G."/>
            <person name="Riley R."/>
            <person name="Tritt A."/>
            <person name="Adam C."/>
            <person name="Daum C."/>
            <person name="Floudas D."/>
            <person name="Sun H."/>
            <person name="Yadav J.S."/>
            <person name="Pangilinan J."/>
            <person name="Larsson K.H."/>
            <person name="Matsuura K."/>
            <person name="Barry K."/>
            <person name="Labutti K."/>
            <person name="Kuo R."/>
            <person name="Ohm R.A."/>
            <person name="Bhattacharya S.S."/>
            <person name="Shirouzu T."/>
            <person name="Yoshinaga Y."/>
            <person name="Martin F.M."/>
            <person name="Grigoriev I.V."/>
            <person name="Hibbett D.S."/>
        </authorList>
    </citation>
    <scope>NUCLEOTIDE SEQUENCE [LARGE SCALE GENOMIC DNA]</scope>
    <source>
        <strain evidence="3 4">HHB14362 ss-1</strain>
    </source>
</reference>
<sequence length="356" mass="40650">MATKPTRRSPRILKQSSAANQCSTSSSLSNCSTKSSSTRSKRKPRSTASNASCAENLPQPLKKRRLDASIYTIRSEPDPKFLDPVAVVAARKSYLDSLVNPLYNLPIWGNNPYDEILKGYRDVDPKVLSLPPMEPAPQMKRLRIRYDELTLVEVIRDWDEEYEHVNSIFRVKYKGKLCILKVFRSSRKLSRVENGMMRYKREKRAYERLLQHGVCSEGFVPMCYGWFKLHVPEEPGWLRSFAGDKSPPLALLIEHIPDTVQLNVSNITVSIAEQAMLAAEYVHGAGVVHNDLDPHNTLIRPDGTVVIIDFDMASTWPDKDVNRFELKDEMAYCWNLYYTTMLTDQLTGLSPEDTLY</sequence>
<dbReference type="Proteomes" id="UP000076761">
    <property type="component" value="Unassembled WGS sequence"/>
</dbReference>
<dbReference type="GO" id="GO:0004672">
    <property type="term" value="F:protein kinase activity"/>
    <property type="evidence" value="ECO:0007669"/>
    <property type="project" value="InterPro"/>
</dbReference>
<evidence type="ECO:0000259" key="2">
    <source>
        <dbReference type="PROSITE" id="PS50011"/>
    </source>
</evidence>
<dbReference type="InterPro" id="IPR000719">
    <property type="entry name" value="Prot_kinase_dom"/>
</dbReference>
<evidence type="ECO:0000313" key="4">
    <source>
        <dbReference type="Proteomes" id="UP000076761"/>
    </source>
</evidence>
<feature type="compositionally biased region" description="Basic residues" evidence="1">
    <location>
        <begin position="1"/>
        <end position="11"/>
    </location>
</feature>